<organism evidence="5 6">
    <name type="scientific">Pandoraea commovens</name>
    <dbReference type="NCBI Taxonomy" id="2508289"/>
    <lineage>
        <taxon>Bacteria</taxon>
        <taxon>Pseudomonadati</taxon>
        <taxon>Pseudomonadota</taxon>
        <taxon>Betaproteobacteria</taxon>
        <taxon>Burkholderiales</taxon>
        <taxon>Burkholderiaceae</taxon>
        <taxon>Pandoraea</taxon>
    </lineage>
</organism>
<keyword evidence="5" id="KW-0808">Transferase</keyword>
<dbReference type="EC" id="2.7.13.3" evidence="2"/>
<dbReference type="InterPro" id="IPR004358">
    <property type="entry name" value="Sig_transdc_His_kin-like_C"/>
</dbReference>
<evidence type="ECO:0000259" key="4">
    <source>
        <dbReference type="PROSITE" id="PS50109"/>
    </source>
</evidence>
<dbReference type="SUPFAM" id="SSF55874">
    <property type="entry name" value="ATPase domain of HSP90 chaperone/DNA topoisomerase II/histidine kinase"/>
    <property type="match status" value="2"/>
</dbReference>
<dbReference type="InterPro" id="IPR005467">
    <property type="entry name" value="His_kinase_dom"/>
</dbReference>
<sequence>MTSKTRDARPFRIAARAMRQLGAELITSDEMALYELIKNGFDAESPRTVVAISAPADAASVALVREQVSTGRVTVSVALERLEKTLSSDLTIEQRAAYLQRFKEHGASSVKLSAYLDAFLRNDFWIEVSDTGLGMSADELHDKFMMVGTPNKLIEKAQADRTILGEKGIGRLSMMKLGQVAKVRSKVSGAQSWNSIEFDWKKFDRPGAELRDVLFEVGDGEPDSEGIQGTVIHITELLANWSAAKVTDFLNKYVRRLQSPFTHRRRPYPIDVLLNSHRLAITPIPAWLLEVAQFRCEISFTPSGEDNQSVALRREVIWKGGASAESRTWTLDELAALAGVPVETCRNLGPFTASCYWFNRALIVGTLDHSKTRMLAELNVWCGGFAVYRDGFRVGQTGGMEDDWLEWDGKALKTKGFMLNRYQTVGTVSISSKGNPRLIDAANRERLVSCPEQTLLVVLLGEIIVKDLRSHIDAIKQVEVKQAIEEESAEESLKRSEVSLANTLVTVEEIARSLPPEVQPKLQEVRRTLESQVEYVETIRSALQLARETRVELLELANIGLVVEIVVHELTRLTQSTGDLLLNLRNATAADAPMVRLIDNLQSQIKATSKRISSVDVLSPSGRNRRERFNVVAQLKTVVSGFEARFQRHSVSCEVLVDGELASTQIFEVRLVRGLIAQVLENLLTNSVYWVQQGLKRGEERRHIVVELDTSANVVMITDNGPGIDPSHGESIFRPYFSMRKRGKGLGLYIARELVEYHGGKLYLEASGEADGRLRTFVLELPKEREA</sequence>
<dbReference type="PRINTS" id="PR00344">
    <property type="entry name" value="BCTRLSENSOR"/>
</dbReference>
<dbReference type="EMBL" id="CABPSA010000009">
    <property type="protein sequence ID" value="VVE48416.1"/>
    <property type="molecule type" value="Genomic_DNA"/>
</dbReference>
<evidence type="ECO:0000313" key="5">
    <source>
        <dbReference type="EMBL" id="VVE48416.1"/>
    </source>
</evidence>
<dbReference type="Pfam" id="PF13589">
    <property type="entry name" value="HATPase_c_3"/>
    <property type="match status" value="1"/>
</dbReference>
<feature type="domain" description="Histidine kinase" evidence="4">
    <location>
        <begin position="676"/>
        <end position="785"/>
    </location>
</feature>
<gene>
    <name evidence="5" type="ORF">PCO31010_04553</name>
</gene>
<evidence type="ECO:0000313" key="6">
    <source>
        <dbReference type="Proteomes" id="UP000343335"/>
    </source>
</evidence>
<dbReference type="GO" id="GO:0000155">
    <property type="term" value="F:phosphorelay sensor kinase activity"/>
    <property type="evidence" value="ECO:0007669"/>
    <property type="project" value="TreeGrafter"/>
</dbReference>
<evidence type="ECO:0000256" key="1">
    <source>
        <dbReference type="ARBA" id="ARBA00000085"/>
    </source>
</evidence>
<dbReference type="RefSeq" id="WP_150666227.1">
    <property type="nucleotide sequence ID" value="NZ_CABPSA010000009.1"/>
</dbReference>
<keyword evidence="3" id="KW-0597">Phosphoprotein</keyword>
<dbReference type="InterPro" id="IPR036890">
    <property type="entry name" value="HATPase_C_sf"/>
</dbReference>
<dbReference type="PANTHER" id="PTHR43547">
    <property type="entry name" value="TWO-COMPONENT HISTIDINE KINASE"/>
    <property type="match status" value="1"/>
</dbReference>
<dbReference type="OrthoDB" id="9816482at2"/>
<keyword evidence="5" id="KW-0418">Kinase</keyword>
<protein>
    <recommendedName>
        <fullName evidence="2">histidine kinase</fullName>
        <ecNumber evidence="2">2.7.13.3</ecNumber>
    </recommendedName>
</protein>
<dbReference type="SMART" id="SM00387">
    <property type="entry name" value="HATPase_c"/>
    <property type="match status" value="1"/>
</dbReference>
<proteinExistence type="predicted"/>
<dbReference type="CDD" id="cd00075">
    <property type="entry name" value="HATPase"/>
    <property type="match status" value="1"/>
</dbReference>
<comment type="catalytic activity">
    <reaction evidence="1">
        <text>ATP + protein L-histidine = ADP + protein N-phospho-L-histidine.</text>
        <dbReference type="EC" id="2.7.13.3"/>
    </reaction>
</comment>
<name>A0A5E4YHV5_9BURK</name>
<evidence type="ECO:0000256" key="2">
    <source>
        <dbReference type="ARBA" id="ARBA00012438"/>
    </source>
</evidence>
<dbReference type="Pfam" id="PF02518">
    <property type="entry name" value="HATPase_c"/>
    <property type="match status" value="1"/>
</dbReference>
<dbReference type="PROSITE" id="PS50109">
    <property type="entry name" value="HIS_KIN"/>
    <property type="match status" value="1"/>
</dbReference>
<dbReference type="Proteomes" id="UP000343335">
    <property type="component" value="Unassembled WGS sequence"/>
</dbReference>
<dbReference type="PANTHER" id="PTHR43547:SF2">
    <property type="entry name" value="HYBRID SIGNAL TRANSDUCTION HISTIDINE KINASE C"/>
    <property type="match status" value="1"/>
</dbReference>
<reference evidence="5 6" key="1">
    <citation type="submission" date="2019-08" db="EMBL/GenBank/DDBJ databases">
        <authorList>
            <person name="Peeters C."/>
        </authorList>
    </citation>
    <scope>NUCLEOTIDE SEQUENCE [LARGE SCALE GENOMIC DNA]</scope>
    <source>
        <strain evidence="5 6">LMG 31010</strain>
    </source>
</reference>
<dbReference type="AlphaFoldDB" id="A0A5E4YHV5"/>
<dbReference type="Gene3D" id="3.30.565.10">
    <property type="entry name" value="Histidine kinase-like ATPase, C-terminal domain"/>
    <property type="match status" value="2"/>
</dbReference>
<dbReference type="InterPro" id="IPR003594">
    <property type="entry name" value="HATPase_dom"/>
</dbReference>
<accession>A0A5E4YHV5</accession>
<evidence type="ECO:0000256" key="3">
    <source>
        <dbReference type="ARBA" id="ARBA00022553"/>
    </source>
</evidence>